<proteinExistence type="predicted"/>
<evidence type="ECO:0000313" key="2">
    <source>
        <dbReference type="EMBL" id="CBA32135.1"/>
    </source>
</evidence>
<gene>
    <name evidence="2" type="ORF">Csp_D30610</name>
</gene>
<keyword evidence="1" id="KW-0472">Membrane</keyword>
<keyword evidence="1" id="KW-1133">Transmembrane helix</keyword>
<reference evidence="2" key="1">
    <citation type="journal article" date="2010" name="Nature">
        <title>The Dynamic genome of Hydra.</title>
        <authorList>
            <person name="Chapman J.A."/>
            <person name="Kirkness E.F."/>
            <person name="Simakov O."/>
            <person name="Hampson S.E."/>
            <person name="Mitros T."/>
            <person name="Weinmaier T."/>
            <person name="Rattei T."/>
            <person name="Balasubramanian P.G."/>
            <person name="Borman J."/>
            <person name="Busam D."/>
            <person name="Disbennett K."/>
            <person name="Pfannkoch C."/>
            <person name="Sumin N."/>
            <person name="Sutton G."/>
            <person name="Viswanathan L."/>
            <person name="Walenz B."/>
            <person name="Goodstein D.M."/>
            <person name="Hellsten U."/>
            <person name="Kawashima T."/>
            <person name="Prochnik S.E."/>
            <person name="Putnam N.H."/>
            <person name="Shu S."/>
            <person name="Blumberg B."/>
            <person name="Dana C.E."/>
            <person name="Gee L."/>
            <person name="Kibler D.F."/>
            <person name="Law L."/>
            <person name="Lindgens D."/>
            <person name="Martinez D.E."/>
            <person name="Peng J."/>
            <person name="Wigge P.A."/>
            <person name="Bertulat B."/>
            <person name="Guder C."/>
            <person name="Nakamura Y."/>
            <person name="Ozbek S."/>
            <person name="Watanabe H."/>
            <person name="Khalturin K."/>
            <person name="Hemmrich G."/>
            <person name="Franke A."/>
            <person name="Augustin R."/>
            <person name="Fraune S."/>
            <person name="Hayakawa E."/>
            <person name="Hayakawa S."/>
            <person name="Hirose M."/>
            <person name="Hwang J."/>
            <person name="Ikeo K."/>
            <person name="Nishimiya-Fujisawa C."/>
            <person name="Ogura A."/>
            <person name="Takahashi T."/>
            <person name="Steinmetz P.R."/>
            <person name="Zhang X."/>
            <person name="Aufschnaiter R."/>
            <person name="Eder M.K."/>
            <person name="Gorny A.K."/>
            <person name="Salvenmoser W."/>
            <person name="Heimberg A.M."/>
            <person name="Wheeler B.M."/>
            <person name="Peterson K.J."/>
            <person name="Boettger A."/>
            <person name="Tischler P."/>
            <person name="Wolf A."/>
            <person name="Gojobori T."/>
            <person name="Remington K.A."/>
            <person name="Strausberg R.L."/>
            <person name="Venter J."/>
            <person name="Technau U."/>
            <person name="Hobmayer B."/>
            <person name="Bosch T.C."/>
            <person name="Holstein T.W."/>
            <person name="Fujisawa T."/>
            <person name="Bode H.R."/>
            <person name="David C.N."/>
            <person name="Rokhsar D.S."/>
            <person name="Steele R.E."/>
        </authorList>
    </citation>
    <scope>NUCLEOTIDE SEQUENCE</scope>
</reference>
<dbReference type="AlphaFoldDB" id="C9YEQ5"/>
<feature type="transmembrane region" description="Helical" evidence="1">
    <location>
        <begin position="20"/>
        <end position="44"/>
    </location>
</feature>
<dbReference type="EMBL" id="FN543107">
    <property type="protein sequence ID" value="CBA32135.1"/>
    <property type="molecule type" value="Genomic_DNA"/>
</dbReference>
<protein>
    <submittedName>
        <fullName evidence="2">Uncharacterized protein</fullName>
    </submittedName>
</protein>
<sequence>MDTLMNLVSAIFRFALKLVLIAAAAVFALSLIFVALLSLVWVLLKALLTGRKPAFVTTFQRFNQARLQFKRGGFGAAGPSGVGGFGHRASAADVVDVQAHEVRNDQALPYGPSTDRH</sequence>
<name>C9YEQ5_CURXX</name>
<organism evidence="2">
    <name type="scientific">Curvibacter symbiont subsp. Hydra magnipapillata</name>
    <dbReference type="NCBI Taxonomy" id="667019"/>
    <lineage>
        <taxon>Bacteria</taxon>
        <taxon>Pseudomonadati</taxon>
        <taxon>Pseudomonadota</taxon>
        <taxon>Betaproteobacteria</taxon>
        <taxon>Burkholderiales</taxon>
        <taxon>Comamonadaceae</taxon>
        <taxon>Curvibacter</taxon>
    </lineage>
</organism>
<evidence type="ECO:0000256" key="1">
    <source>
        <dbReference type="SAM" id="Phobius"/>
    </source>
</evidence>
<accession>C9YEQ5</accession>
<keyword evidence="1" id="KW-0812">Transmembrane</keyword>